<accession>A0A1B6L9C8</accession>
<gene>
    <name evidence="12" type="ORF">g.42237</name>
</gene>
<dbReference type="PANTHER" id="PTHR24388:SF54">
    <property type="entry name" value="PROTEIN ESCARGOT"/>
    <property type="match status" value="1"/>
</dbReference>
<sequence>SKVAMVKTPPQLQPKPMLPKLRVVSPESLGVVDPTRGFSSPKINLITATTPPKLKIISKKVNVTSKEDYLSWNEDNIKDKPVQKSSMLAKLLGLNNNVASNDSSAILKESVSNKLQPSDPSGFDSEVVLISDDETDVSVDSRIPVQTLLSENKKELIDNNKGGGKIVINPIQNHNKPGQYMKLNNRLWKPVSMDRISIMSKGGNKGVQLNLKGKKVFTLMGNKNLNKSIVKRKTKILSRKPPPQAQKFKVLKEIQSSSVVVLNPYEHSKTLVQLDFEEAKSSSLMKNKVRLFRCATCHISFLTLENLRIHLATHTNHNPPGSKESSSSDLDIEFIGEFPREKGENIDKTDKSGKETHLSSQTFRGGDLKQTSHRKAMKIPKRFENNVIYISDLKNQNQRPKKFINLSNYMDDIRNKNKFLLNMCLAQTKKQERRERMRKDRVIKQKLPGIRRLGIGSSKISEHELMNSTISKRTNGKPLKNQREVNRVLGERDSSKASKQLKLETKKIQDDIILKKNPVVLLPKLDIGQYGDVSCNKIKVSNLSTEDALKLDQSNSVSCVKDNGLPASSSTSTLIQENDEVFDEHGTKDSPKLHKEKWAMKDKSLNKNIETKLKKFVTGTDVSVVRGRKVKCPCGMMVLKSELRNHALTQHSLSHVCKLCNKTFLKRYQLMEHGVKDHSAVKQFLCPKKHCSQSFETQRELQKHNRSHEKGLAK</sequence>
<keyword evidence="2" id="KW-0479">Metal-binding</keyword>
<dbReference type="Pfam" id="PF13912">
    <property type="entry name" value="zf-C2H2_6"/>
    <property type="match status" value="2"/>
</dbReference>
<protein>
    <recommendedName>
        <fullName evidence="11">C2H2-type domain-containing protein</fullName>
    </recommendedName>
</protein>
<dbReference type="InterPro" id="IPR036236">
    <property type="entry name" value="Znf_C2H2_sf"/>
</dbReference>
<evidence type="ECO:0000256" key="3">
    <source>
        <dbReference type="ARBA" id="ARBA00022737"/>
    </source>
</evidence>
<evidence type="ECO:0000256" key="1">
    <source>
        <dbReference type="ARBA" id="ARBA00004123"/>
    </source>
</evidence>
<evidence type="ECO:0000259" key="11">
    <source>
        <dbReference type="PROSITE" id="PS50157"/>
    </source>
</evidence>
<organism evidence="12">
    <name type="scientific">Graphocephala atropunctata</name>
    <dbReference type="NCBI Taxonomy" id="36148"/>
    <lineage>
        <taxon>Eukaryota</taxon>
        <taxon>Metazoa</taxon>
        <taxon>Ecdysozoa</taxon>
        <taxon>Arthropoda</taxon>
        <taxon>Hexapoda</taxon>
        <taxon>Insecta</taxon>
        <taxon>Pterygota</taxon>
        <taxon>Neoptera</taxon>
        <taxon>Paraneoptera</taxon>
        <taxon>Hemiptera</taxon>
        <taxon>Auchenorrhyncha</taxon>
        <taxon>Membracoidea</taxon>
        <taxon>Cicadellidae</taxon>
        <taxon>Cicadellinae</taxon>
        <taxon>Cicadellini</taxon>
        <taxon>Graphocephala</taxon>
    </lineage>
</organism>
<keyword evidence="3" id="KW-0677">Repeat</keyword>
<dbReference type="PROSITE" id="PS00028">
    <property type="entry name" value="ZINC_FINGER_C2H2_1"/>
    <property type="match status" value="3"/>
</dbReference>
<keyword evidence="4 9" id="KW-0863">Zinc-finger</keyword>
<feature type="non-terminal residue" evidence="12">
    <location>
        <position position="1"/>
    </location>
</feature>
<feature type="region of interest" description="Disordered" evidence="10">
    <location>
        <begin position="343"/>
        <end position="373"/>
    </location>
</feature>
<reference evidence="12" key="1">
    <citation type="submission" date="2015-11" db="EMBL/GenBank/DDBJ databases">
        <title>De novo transcriptome assembly of four potential Pierce s Disease insect vectors from Arizona vineyards.</title>
        <authorList>
            <person name="Tassone E.E."/>
        </authorList>
    </citation>
    <scope>NUCLEOTIDE SEQUENCE</scope>
</reference>
<dbReference type="GO" id="GO:0000978">
    <property type="term" value="F:RNA polymerase II cis-regulatory region sequence-specific DNA binding"/>
    <property type="evidence" value="ECO:0007669"/>
    <property type="project" value="TreeGrafter"/>
</dbReference>
<feature type="domain" description="C2H2-type" evidence="11">
    <location>
        <begin position="655"/>
        <end position="683"/>
    </location>
</feature>
<evidence type="ECO:0000256" key="8">
    <source>
        <dbReference type="ARBA" id="ARBA00037948"/>
    </source>
</evidence>
<evidence type="ECO:0000256" key="10">
    <source>
        <dbReference type="SAM" id="MobiDB-lite"/>
    </source>
</evidence>
<dbReference type="InterPro" id="IPR050527">
    <property type="entry name" value="Snail/Krueppel_Znf"/>
</dbReference>
<dbReference type="EMBL" id="GEBQ01019843">
    <property type="protein sequence ID" value="JAT20134.1"/>
    <property type="molecule type" value="Transcribed_RNA"/>
</dbReference>
<proteinExistence type="inferred from homology"/>
<evidence type="ECO:0000256" key="2">
    <source>
        <dbReference type="ARBA" id="ARBA00022723"/>
    </source>
</evidence>
<dbReference type="PROSITE" id="PS50157">
    <property type="entry name" value="ZINC_FINGER_C2H2_2"/>
    <property type="match status" value="3"/>
</dbReference>
<keyword evidence="6" id="KW-0238">DNA-binding</keyword>
<dbReference type="GO" id="GO:0008270">
    <property type="term" value="F:zinc ion binding"/>
    <property type="evidence" value="ECO:0007669"/>
    <property type="project" value="UniProtKB-KW"/>
</dbReference>
<dbReference type="Gene3D" id="3.30.160.60">
    <property type="entry name" value="Classic Zinc Finger"/>
    <property type="match status" value="1"/>
</dbReference>
<evidence type="ECO:0000256" key="6">
    <source>
        <dbReference type="ARBA" id="ARBA00023125"/>
    </source>
</evidence>
<dbReference type="AlphaFoldDB" id="A0A1B6L9C8"/>
<feature type="domain" description="C2H2-type" evidence="11">
    <location>
        <begin position="292"/>
        <end position="319"/>
    </location>
</feature>
<comment type="subcellular location">
    <subcellularLocation>
        <location evidence="1">Nucleus</location>
    </subcellularLocation>
</comment>
<comment type="similarity">
    <text evidence="8">Belongs to the snail C2H2-type zinc-finger protein family.</text>
</comment>
<dbReference type="InterPro" id="IPR013087">
    <property type="entry name" value="Znf_C2H2_type"/>
</dbReference>
<evidence type="ECO:0000313" key="12">
    <source>
        <dbReference type="EMBL" id="JAT20134.1"/>
    </source>
</evidence>
<dbReference type="GO" id="GO:0000981">
    <property type="term" value="F:DNA-binding transcription factor activity, RNA polymerase II-specific"/>
    <property type="evidence" value="ECO:0007669"/>
    <property type="project" value="TreeGrafter"/>
</dbReference>
<evidence type="ECO:0000256" key="4">
    <source>
        <dbReference type="ARBA" id="ARBA00022771"/>
    </source>
</evidence>
<feature type="compositionally biased region" description="Basic and acidic residues" evidence="10">
    <location>
        <begin position="343"/>
        <end position="357"/>
    </location>
</feature>
<evidence type="ECO:0000256" key="5">
    <source>
        <dbReference type="ARBA" id="ARBA00022833"/>
    </source>
</evidence>
<dbReference type="SMART" id="SM00355">
    <property type="entry name" value="ZnF_C2H2"/>
    <property type="match status" value="3"/>
</dbReference>
<keyword evidence="5" id="KW-0862">Zinc</keyword>
<evidence type="ECO:0000256" key="9">
    <source>
        <dbReference type="PROSITE-ProRule" id="PRU00042"/>
    </source>
</evidence>
<feature type="domain" description="C2H2-type" evidence="11">
    <location>
        <begin position="684"/>
        <end position="708"/>
    </location>
</feature>
<keyword evidence="7" id="KW-0539">Nucleus</keyword>
<evidence type="ECO:0000256" key="7">
    <source>
        <dbReference type="ARBA" id="ARBA00023242"/>
    </source>
</evidence>
<dbReference type="GO" id="GO:0005634">
    <property type="term" value="C:nucleus"/>
    <property type="evidence" value="ECO:0007669"/>
    <property type="project" value="UniProtKB-SubCell"/>
</dbReference>
<dbReference type="SUPFAM" id="SSF57667">
    <property type="entry name" value="beta-beta-alpha zinc fingers"/>
    <property type="match status" value="2"/>
</dbReference>
<dbReference type="PANTHER" id="PTHR24388">
    <property type="entry name" value="ZINC FINGER PROTEIN"/>
    <property type="match status" value="1"/>
</dbReference>
<name>A0A1B6L9C8_9HEMI</name>